<name>A0A6J5L3S2_9CAUD</name>
<accession>A0A6J5L3S2</accession>
<evidence type="ECO:0000313" key="1">
    <source>
        <dbReference type="EMBL" id="CAB4128212.1"/>
    </source>
</evidence>
<dbReference type="EMBL" id="LR796285">
    <property type="protein sequence ID" value="CAB4134243.1"/>
    <property type="molecule type" value="Genomic_DNA"/>
</dbReference>
<organism evidence="1">
    <name type="scientific">uncultured Caudovirales phage</name>
    <dbReference type="NCBI Taxonomy" id="2100421"/>
    <lineage>
        <taxon>Viruses</taxon>
        <taxon>Duplodnaviria</taxon>
        <taxon>Heunggongvirae</taxon>
        <taxon>Uroviricota</taxon>
        <taxon>Caudoviricetes</taxon>
        <taxon>Peduoviridae</taxon>
        <taxon>Maltschvirus</taxon>
        <taxon>Maltschvirus maltsch</taxon>
    </lineage>
</organism>
<dbReference type="EMBL" id="LR796232">
    <property type="protein sequence ID" value="CAB4128212.1"/>
    <property type="molecule type" value="Genomic_DNA"/>
</dbReference>
<gene>
    <name evidence="1" type="ORF">UFOVP101_22</name>
    <name evidence="2" type="ORF">UFOVP270_34</name>
</gene>
<protein>
    <submittedName>
        <fullName evidence="1">Uncharacterized protein</fullName>
    </submittedName>
</protein>
<proteinExistence type="predicted"/>
<reference evidence="1" key="1">
    <citation type="submission" date="2020-04" db="EMBL/GenBank/DDBJ databases">
        <authorList>
            <person name="Chiriac C."/>
            <person name="Salcher M."/>
            <person name="Ghai R."/>
            <person name="Kavagutti S V."/>
        </authorList>
    </citation>
    <scope>NUCLEOTIDE SEQUENCE</scope>
</reference>
<evidence type="ECO:0000313" key="2">
    <source>
        <dbReference type="EMBL" id="CAB4134243.1"/>
    </source>
</evidence>
<sequence length="249" mass="25836">MSINGPNTPIVNARIAYVNGLQLSWLTTTTFSMASGAASNSNDVNDITLSAPVTNLITHVGVNGVDIAAAVASSFYAVYVIGDSTEYQPTASLISLSATAPSLPFGYDMYRRVGFVLTDGSAHVLKFWQYGNGSAKDMWYDTPIATPAITTATTYSTQSLAAGVPAIACETFLAVDYTANSATNILSMGPYGSIPSVAMIVFGYGVAAAQQGMAVVPCALNSGVPTIEHKETSASDALAISVSGYRDNL</sequence>